<evidence type="ECO:0000313" key="1">
    <source>
        <dbReference type="EMBL" id="EYC44654.1"/>
    </source>
</evidence>
<name>A0A016WXW5_9BILA</name>
<proteinExistence type="predicted"/>
<protein>
    <submittedName>
        <fullName evidence="1">Uncharacterized protein</fullName>
    </submittedName>
</protein>
<dbReference type="Proteomes" id="UP000024635">
    <property type="component" value="Unassembled WGS sequence"/>
</dbReference>
<evidence type="ECO:0000313" key="2">
    <source>
        <dbReference type="Proteomes" id="UP000024635"/>
    </source>
</evidence>
<accession>A0A016WXW5</accession>
<organism evidence="1 2">
    <name type="scientific">Ancylostoma ceylanicum</name>
    <dbReference type="NCBI Taxonomy" id="53326"/>
    <lineage>
        <taxon>Eukaryota</taxon>
        <taxon>Metazoa</taxon>
        <taxon>Ecdysozoa</taxon>
        <taxon>Nematoda</taxon>
        <taxon>Chromadorea</taxon>
        <taxon>Rhabditida</taxon>
        <taxon>Rhabditina</taxon>
        <taxon>Rhabditomorpha</taxon>
        <taxon>Strongyloidea</taxon>
        <taxon>Ancylostomatidae</taxon>
        <taxon>Ancylostomatinae</taxon>
        <taxon>Ancylostoma</taxon>
    </lineage>
</organism>
<dbReference type="EMBL" id="JARK01000054">
    <property type="protein sequence ID" value="EYC44654.1"/>
    <property type="molecule type" value="Genomic_DNA"/>
</dbReference>
<keyword evidence="2" id="KW-1185">Reference proteome</keyword>
<gene>
    <name evidence="1" type="primary">Acey_s0454.g1731</name>
    <name evidence="1" type="ORF">Y032_0454g1731</name>
</gene>
<dbReference type="AlphaFoldDB" id="A0A016WXW5"/>
<comment type="caution">
    <text evidence="1">The sequence shown here is derived from an EMBL/GenBank/DDBJ whole genome shotgun (WGS) entry which is preliminary data.</text>
</comment>
<reference evidence="2" key="1">
    <citation type="journal article" date="2015" name="Nat. Genet.">
        <title>The genome and transcriptome of the zoonotic hookworm Ancylostoma ceylanicum identify infection-specific gene families.</title>
        <authorList>
            <person name="Schwarz E.M."/>
            <person name="Hu Y."/>
            <person name="Antoshechkin I."/>
            <person name="Miller M.M."/>
            <person name="Sternberg P.W."/>
            <person name="Aroian R.V."/>
        </authorList>
    </citation>
    <scope>NUCLEOTIDE SEQUENCE</scope>
    <source>
        <strain evidence="2">HY135</strain>
    </source>
</reference>
<sequence length="115" mass="12980">MPVVFHESPVRWSLCEALLILADAASAAQQADLLRFGLRRRHPHRCIHAEVFIGWPERAALRFADVLLAGGHAIRNTTKASAYGLLWITSIDGRDSTSEITHFCFHLCELNRKIF</sequence>